<dbReference type="HOGENOM" id="CLU_035433_2_1_1"/>
<dbReference type="GO" id="GO:0008237">
    <property type="term" value="F:metallopeptidase activity"/>
    <property type="evidence" value="ECO:0007669"/>
    <property type="project" value="UniProtKB-KW"/>
</dbReference>
<comment type="cofactor">
    <cofactor evidence="1">
        <name>Zn(2+)</name>
        <dbReference type="ChEBI" id="CHEBI:29105"/>
    </cofactor>
</comment>
<keyword evidence="2" id="KW-0645">Protease</keyword>
<keyword evidence="5" id="KW-0862">Zinc</keyword>
<accession>A1CLX7</accession>
<feature type="region of interest" description="Disordered" evidence="7">
    <location>
        <begin position="18"/>
        <end position="58"/>
    </location>
</feature>
<dbReference type="GeneID" id="4702590"/>
<dbReference type="Proteomes" id="UP000006701">
    <property type="component" value="Unassembled WGS sequence"/>
</dbReference>
<evidence type="ECO:0000256" key="5">
    <source>
        <dbReference type="ARBA" id="ARBA00022833"/>
    </source>
</evidence>
<evidence type="ECO:0000256" key="7">
    <source>
        <dbReference type="SAM" id="MobiDB-lite"/>
    </source>
</evidence>
<dbReference type="OMA" id="CFGIDHC"/>
<sequence>MPPRNVCRHTATCYETSPYAPEAGYVQPSRKSRADAARPAKTKDRTSAAKLPDHSIFPPPLVPPGDDLALDPEYPPQSFQDWLEDEDRNEITPDRKAIYILAPPEIGEDIAFMQGWTAPRMQQGQLRLNEPSAEDIVEYLAAFYHGLPVKLLEIPDFRFVAWEEQKSKTVPRLVGLAVSDECTGIRTRPCPDRLYPRQLNLDDLLDVAISLLPQDAYALCLLVNHDLYEDKDDTFVCGRAYGGSRVAVVSSARYCPALDDVQSVERGHAWPASHCMDYVQSVCAAGSTAKKQKTIKKHGDNTTTPLRASMLTVRPRLNDSSNLSLLWLARMCRTASHELGHCFGIDHCVYYACIMQGSASLSEDARQPPYLCPVDLAKLLHATGATVREQYMELIRYCSNGQRRNESFFDAFATWMRSTLNTMPG</sequence>
<evidence type="ECO:0000313" key="8">
    <source>
        <dbReference type="EMBL" id="EAW09106.1"/>
    </source>
</evidence>
<gene>
    <name evidence="8" type="ORF">ACLA_078550</name>
</gene>
<dbReference type="Gene3D" id="3.40.390.10">
    <property type="entry name" value="Collagenase (Catalytic Domain)"/>
    <property type="match status" value="1"/>
</dbReference>
<dbReference type="GO" id="GO:0006508">
    <property type="term" value="P:proteolysis"/>
    <property type="evidence" value="ECO:0007669"/>
    <property type="project" value="UniProtKB-KW"/>
</dbReference>
<keyword evidence="4" id="KW-0378">Hydrolase</keyword>
<dbReference type="OrthoDB" id="2365600at2759"/>
<organism evidence="8 9">
    <name type="scientific">Aspergillus clavatus (strain ATCC 1007 / CBS 513.65 / DSM 816 / NCTC 3887 / NRRL 1 / QM 1276 / 107)</name>
    <dbReference type="NCBI Taxonomy" id="344612"/>
    <lineage>
        <taxon>Eukaryota</taxon>
        <taxon>Fungi</taxon>
        <taxon>Dikarya</taxon>
        <taxon>Ascomycota</taxon>
        <taxon>Pezizomycotina</taxon>
        <taxon>Eurotiomycetes</taxon>
        <taxon>Eurotiomycetidae</taxon>
        <taxon>Eurotiales</taxon>
        <taxon>Aspergillaceae</taxon>
        <taxon>Aspergillus</taxon>
        <taxon>Aspergillus subgen. Fumigati</taxon>
    </lineage>
</organism>
<dbReference type="PANTHER" id="PTHR15910:SF1">
    <property type="entry name" value="ARCHAEMETZINCIN-2"/>
    <property type="match status" value="1"/>
</dbReference>
<evidence type="ECO:0008006" key="10">
    <source>
        <dbReference type="Google" id="ProtNLM"/>
    </source>
</evidence>
<evidence type="ECO:0000256" key="4">
    <source>
        <dbReference type="ARBA" id="ARBA00022801"/>
    </source>
</evidence>
<dbReference type="eggNOG" id="ENOG502QVTZ">
    <property type="taxonomic scope" value="Eukaryota"/>
</dbReference>
<dbReference type="PANTHER" id="PTHR15910">
    <property type="entry name" value="ARCHAEMETZINCIN"/>
    <property type="match status" value="1"/>
</dbReference>
<dbReference type="Pfam" id="PF07998">
    <property type="entry name" value="Peptidase_M54"/>
    <property type="match status" value="1"/>
</dbReference>
<dbReference type="CDD" id="cd11375">
    <property type="entry name" value="Peptidase_M54"/>
    <property type="match status" value="1"/>
</dbReference>
<proteinExistence type="predicted"/>
<dbReference type="SUPFAM" id="SSF55486">
    <property type="entry name" value="Metalloproteases ('zincins'), catalytic domain"/>
    <property type="match status" value="1"/>
</dbReference>
<keyword evidence="3" id="KW-0479">Metal-binding</keyword>
<evidence type="ECO:0000313" key="9">
    <source>
        <dbReference type="Proteomes" id="UP000006701"/>
    </source>
</evidence>
<dbReference type="InterPro" id="IPR012962">
    <property type="entry name" value="Pept_M54_archaemetzincn"/>
</dbReference>
<evidence type="ECO:0000256" key="3">
    <source>
        <dbReference type="ARBA" id="ARBA00022723"/>
    </source>
</evidence>
<protein>
    <recommendedName>
        <fullName evidence="10">Archaemetzincin-2</fullName>
    </recommendedName>
</protein>
<reference evidence="8 9" key="1">
    <citation type="journal article" date="2008" name="PLoS Genet.">
        <title>Genomic islands in the pathogenic filamentous fungus Aspergillus fumigatus.</title>
        <authorList>
            <person name="Fedorova N.D."/>
            <person name="Khaldi N."/>
            <person name="Joardar V.S."/>
            <person name="Maiti R."/>
            <person name="Amedeo P."/>
            <person name="Anderson M.J."/>
            <person name="Crabtree J."/>
            <person name="Silva J.C."/>
            <person name="Badger J.H."/>
            <person name="Albarraq A."/>
            <person name="Angiuoli S."/>
            <person name="Bussey H."/>
            <person name="Bowyer P."/>
            <person name="Cotty P.J."/>
            <person name="Dyer P.S."/>
            <person name="Egan A."/>
            <person name="Galens K."/>
            <person name="Fraser-Liggett C.M."/>
            <person name="Haas B.J."/>
            <person name="Inman J.M."/>
            <person name="Kent R."/>
            <person name="Lemieux S."/>
            <person name="Malavazi I."/>
            <person name="Orvis J."/>
            <person name="Roemer T."/>
            <person name="Ronning C.M."/>
            <person name="Sundaram J.P."/>
            <person name="Sutton G."/>
            <person name="Turner G."/>
            <person name="Venter J.C."/>
            <person name="White O.R."/>
            <person name="Whitty B.R."/>
            <person name="Youngman P."/>
            <person name="Wolfe K.H."/>
            <person name="Goldman G.H."/>
            <person name="Wortman J.R."/>
            <person name="Jiang B."/>
            <person name="Denning D.W."/>
            <person name="Nierman W.C."/>
        </authorList>
    </citation>
    <scope>NUCLEOTIDE SEQUENCE [LARGE SCALE GENOMIC DNA]</scope>
    <source>
        <strain evidence="9">ATCC 1007 / CBS 513.65 / DSM 816 / NCTC 3887 / NRRL 1</strain>
    </source>
</reference>
<dbReference type="VEuPathDB" id="FungiDB:ACLA_078550"/>
<name>A1CLX7_ASPCL</name>
<dbReference type="RefSeq" id="XP_001270532.1">
    <property type="nucleotide sequence ID" value="XM_001270531.1"/>
</dbReference>
<evidence type="ECO:0000256" key="6">
    <source>
        <dbReference type="ARBA" id="ARBA00023049"/>
    </source>
</evidence>
<dbReference type="EMBL" id="DS027057">
    <property type="protein sequence ID" value="EAW09106.1"/>
    <property type="molecule type" value="Genomic_DNA"/>
</dbReference>
<feature type="compositionally biased region" description="Basic and acidic residues" evidence="7">
    <location>
        <begin position="32"/>
        <end position="53"/>
    </location>
</feature>
<evidence type="ECO:0000256" key="2">
    <source>
        <dbReference type="ARBA" id="ARBA00022670"/>
    </source>
</evidence>
<dbReference type="KEGG" id="act:ACLA_078550"/>
<keyword evidence="9" id="KW-1185">Reference proteome</keyword>
<evidence type="ECO:0000256" key="1">
    <source>
        <dbReference type="ARBA" id="ARBA00001947"/>
    </source>
</evidence>
<dbReference type="AlphaFoldDB" id="A1CLX7"/>
<keyword evidence="6" id="KW-0482">Metalloprotease</keyword>
<dbReference type="InterPro" id="IPR024079">
    <property type="entry name" value="MetalloPept_cat_dom_sf"/>
</dbReference>
<dbReference type="GO" id="GO:0046872">
    <property type="term" value="F:metal ion binding"/>
    <property type="evidence" value="ECO:0007669"/>
    <property type="project" value="UniProtKB-KW"/>
</dbReference>